<dbReference type="InterPro" id="IPR019426">
    <property type="entry name" value="7TM_GPCR_serpentine_rcpt_Srv"/>
</dbReference>
<keyword evidence="3" id="KW-1185">Reference proteome</keyword>
<sequence length="193" mass="22163">MLTLVLALIGVLTSAAFLLYCACLLALQARGGQKHLNTFFYKLWWNEGFIDMFGLAYFALTMYTRCFAATVPFFLSLNKFPWLTKFTQITQEHIMYIQITSVFLTVCGRLLSICFPMSTVTRIFLPTLIVIPFYVMFNFEYGLKGIDTPLLLSTMDKRYDQLIFAVGLAYRVTAVVLCSSAYLCIFFYVRHKA</sequence>
<feature type="transmembrane region" description="Helical" evidence="1">
    <location>
        <begin position="123"/>
        <end position="143"/>
    </location>
</feature>
<name>A0A158QY21_NIPBR</name>
<dbReference type="OMA" id="ITQEHIM"/>
<feature type="transmembrane region" description="Helical" evidence="1">
    <location>
        <begin position="6"/>
        <end position="27"/>
    </location>
</feature>
<evidence type="ECO:0000313" key="3">
    <source>
        <dbReference type="Proteomes" id="UP000271162"/>
    </source>
</evidence>
<dbReference type="Proteomes" id="UP000271162">
    <property type="component" value="Unassembled WGS sequence"/>
</dbReference>
<feature type="transmembrane region" description="Helical" evidence="1">
    <location>
        <begin position="48"/>
        <end position="74"/>
    </location>
</feature>
<protein>
    <submittedName>
        <fullName evidence="4">Protein E22</fullName>
    </submittedName>
</protein>
<accession>A0A158QY21</accession>
<keyword evidence="1" id="KW-1133">Transmembrane helix</keyword>
<feature type="transmembrane region" description="Helical" evidence="1">
    <location>
        <begin position="163"/>
        <end position="189"/>
    </location>
</feature>
<keyword evidence="1" id="KW-0472">Membrane</keyword>
<dbReference type="Pfam" id="PF10323">
    <property type="entry name" value="7TM_GPCR_Srv"/>
    <property type="match status" value="1"/>
</dbReference>
<proteinExistence type="predicted"/>
<dbReference type="EMBL" id="UYSL01019924">
    <property type="protein sequence ID" value="VDL71349.1"/>
    <property type="molecule type" value="Genomic_DNA"/>
</dbReference>
<evidence type="ECO:0000313" key="2">
    <source>
        <dbReference type="EMBL" id="VDL71349.1"/>
    </source>
</evidence>
<evidence type="ECO:0000256" key="1">
    <source>
        <dbReference type="SAM" id="Phobius"/>
    </source>
</evidence>
<reference evidence="4" key="1">
    <citation type="submission" date="2016-04" db="UniProtKB">
        <authorList>
            <consortium name="WormBaseParasite"/>
        </authorList>
    </citation>
    <scope>IDENTIFICATION</scope>
</reference>
<dbReference type="AlphaFoldDB" id="A0A158QY21"/>
<reference evidence="2 3" key="2">
    <citation type="submission" date="2018-11" db="EMBL/GenBank/DDBJ databases">
        <authorList>
            <consortium name="Pathogen Informatics"/>
        </authorList>
    </citation>
    <scope>NUCLEOTIDE SEQUENCE [LARGE SCALE GENOMIC DNA]</scope>
</reference>
<feature type="transmembrane region" description="Helical" evidence="1">
    <location>
        <begin position="94"/>
        <end position="111"/>
    </location>
</feature>
<dbReference type="WBParaSite" id="NBR_0000775901-mRNA-1">
    <property type="protein sequence ID" value="NBR_0000775901-mRNA-1"/>
    <property type="gene ID" value="NBR_0000775901"/>
</dbReference>
<keyword evidence="1" id="KW-0812">Transmembrane</keyword>
<organism evidence="4">
    <name type="scientific">Nippostrongylus brasiliensis</name>
    <name type="common">Rat hookworm</name>
    <dbReference type="NCBI Taxonomy" id="27835"/>
    <lineage>
        <taxon>Eukaryota</taxon>
        <taxon>Metazoa</taxon>
        <taxon>Ecdysozoa</taxon>
        <taxon>Nematoda</taxon>
        <taxon>Chromadorea</taxon>
        <taxon>Rhabditida</taxon>
        <taxon>Rhabditina</taxon>
        <taxon>Rhabditomorpha</taxon>
        <taxon>Strongyloidea</taxon>
        <taxon>Heligmosomidae</taxon>
        <taxon>Nippostrongylus</taxon>
    </lineage>
</organism>
<evidence type="ECO:0000313" key="4">
    <source>
        <dbReference type="WBParaSite" id="NBR_0000775901-mRNA-1"/>
    </source>
</evidence>
<gene>
    <name evidence="2" type="ORF">NBR_LOCUS7760</name>
</gene>